<feature type="compositionally biased region" description="Low complexity" evidence="1">
    <location>
        <begin position="26"/>
        <end position="42"/>
    </location>
</feature>
<organism evidence="2 3">
    <name type="scientific">Prauserella sediminis</name>
    <dbReference type="NCBI Taxonomy" id="577680"/>
    <lineage>
        <taxon>Bacteria</taxon>
        <taxon>Bacillati</taxon>
        <taxon>Actinomycetota</taxon>
        <taxon>Actinomycetes</taxon>
        <taxon>Pseudonocardiales</taxon>
        <taxon>Pseudonocardiaceae</taxon>
        <taxon>Prauserella</taxon>
        <taxon>Prauserella salsuginis group</taxon>
    </lineage>
</organism>
<name>A0A839XN69_9PSEU</name>
<evidence type="ECO:0000313" key="2">
    <source>
        <dbReference type="EMBL" id="MBB3664700.1"/>
    </source>
</evidence>
<keyword evidence="3" id="KW-1185">Reference proteome</keyword>
<reference evidence="2 3" key="1">
    <citation type="submission" date="2020-08" db="EMBL/GenBank/DDBJ databases">
        <title>Sequencing the genomes of 1000 actinobacteria strains.</title>
        <authorList>
            <person name="Klenk H.-P."/>
        </authorList>
    </citation>
    <scope>NUCLEOTIDE SEQUENCE [LARGE SCALE GENOMIC DNA]</scope>
    <source>
        <strain evidence="2 3">DSM 45267</strain>
    </source>
</reference>
<gene>
    <name evidence="2" type="ORF">FB384_003604</name>
</gene>
<sequence>MCCYARAVTVPPTSDRDQRRRCVGVGTADSGGARGAARSALSGGCGQPTTRKPRFPLVLSGVFLVRAATRYRLQ</sequence>
<comment type="caution">
    <text evidence="2">The sequence shown here is derived from an EMBL/GenBank/DDBJ whole genome shotgun (WGS) entry which is preliminary data.</text>
</comment>
<feature type="region of interest" description="Disordered" evidence="1">
    <location>
        <begin position="26"/>
        <end position="47"/>
    </location>
</feature>
<dbReference type="Proteomes" id="UP000564573">
    <property type="component" value="Unassembled WGS sequence"/>
</dbReference>
<protein>
    <submittedName>
        <fullName evidence="2">Uncharacterized protein</fullName>
    </submittedName>
</protein>
<dbReference type="EMBL" id="JACIBS010000001">
    <property type="protein sequence ID" value="MBB3664700.1"/>
    <property type="molecule type" value="Genomic_DNA"/>
</dbReference>
<evidence type="ECO:0000256" key="1">
    <source>
        <dbReference type="SAM" id="MobiDB-lite"/>
    </source>
</evidence>
<accession>A0A839XN69</accession>
<evidence type="ECO:0000313" key="3">
    <source>
        <dbReference type="Proteomes" id="UP000564573"/>
    </source>
</evidence>
<dbReference type="AlphaFoldDB" id="A0A839XN69"/>
<proteinExistence type="predicted"/>